<name>A0AAW4V0U0_PHOVU</name>
<dbReference type="Proteomes" id="UP001199363">
    <property type="component" value="Unassembled WGS sequence"/>
</dbReference>
<comment type="caution">
    <text evidence="1">The sequence shown here is derived from an EMBL/GenBank/DDBJ whole genome shotgun (WGS) entry which is preliminary data.</text>
</comment>
<accession>A0AAW4V0U0</accession>
<proteinExistence type="predicted"/>
<evidence type="ECO:0000313" key="2">
    <source>
        <dbReference type="Proteomes" id="UP001199363"/>
    </source>
</evidence>
<sequence length="19" mass="2218">MIVLLLPVIGISIYYLIRK</sequence>
<dbReference type="EMBL" id="JAJCQG010000045">
    <property type="protein sequence ID" value="MCB7282118.1"/>
    <property type="molecule type" value="Genomic_DNA"/>
</dbReference>
<protein>
    <submittedName>
        <fullName evidence="1">Uncharacterized protein</fullName>
    </submittedName>
</protein>
<dbReference type="RefSeq" id="WP_221413015.1">
    <property type="nucleotide sequence ID" value="NZ_CP181423.1"/>
</dbReference>
<dbReference type="AlphaFoldDB" id="A0AAW4V0U0"/>
<gene>
    <name evidence="1" type="ORF">LI282_13890</name>
</gene>
<evidence type="ECO:0000313" key="1">
    <source>
        <dbReference type="EMBL" id="MCB7282118.1"/>
    </source>
</evidence>
<reference evidence="1" key="1">
    <citation type="submission" date="2021-10" db="EMBL/GenBank/DDBJ databases">
        <title>Collection of gut derived symbiotic bacterial strains cultured from healthy donors.</title>
        <authorList>
            <person name="Lin H."/>
            <person name="Littmann E."/>
            <person name="Kohout C."/>
            <person name="Pamer E.G."/>
        </authorList>
    </citation>
    <scope>NUCLEOTIDE SEQUENCE</scope>
    <source>
        <strain evidence="1">DFI.1.167</strain>
    </source>
</reference>
<organism evidence="1 2">
    <name type="scientific">Phocaeicola vulgatus</name>
    <name type="common">Bacteroides vulgatus</name>
    <dbReference type="NCBI Taxonomy" id="821"/>
    <lineage>
        <taxon>Bacteria</taxon>
        <taxon>Pseudomonadati</taxon>
        <taxon>Bacteroidota</taxon>
        <taxon>Bacteroidia</taxon>
        <taxon>Bacteroidales</taxon>
        <taxon>Bacteroidaceae</taxon>
        <taxon>Phocaeicola</taxon>
    </lineage>
</organism>